<dbReference type="InParanoid" id="A0A0H2SSE3"/>
<dbReference type="EMBL" id="KQ085883">
    <property type="protein sequence ID" value="KLO20026.1"/>
    <property type="molecule type" value="Genomic_DNA"/>
</dbReference>
<dbReference type="Pfam" id="PF20151">
    <property type="entry name" value="DUF6533"/>
    <property type="match status" value="1"/>
</dbReference>
<keyword evidence="1" id="KW-0472">Membrane</keyword>
<dbReference type="Proteomes" id="UP000053477">
    <property type="component" value="Unassembled WGS sequence"/>
</dbReference>
<evidence type="ECO:0000259" key="2">
    <source>
        <dbReference type="Pfam" id="PF20151"/>
    </source>
</evidence>
<evidence type="ECO:0000256" key="1">
    <source>
        <dbReference type="SAM" id="Phobius"/>
    </source>
</evidence>
<organism evidence="3 4">
    <name type="scientific">Schizopora paradoxa</name>
    <dbReference type="NCBI Taxonomy" id="27342"/>
    <lineage>
        <taxon>Eukaryota</taxon>
        <taxon>Fungi</taxon>
        <taxon>Dikarya</taxon>
        <taxon>Basidiomycota</taxon>
        <taxon>Agaricomycotina</taxon>
        <taxon>Agaricomycetes</taxon>
        <taxon>Hymenochaetales</taxon>
        <taxon>Schizoporaceae</taxon>
        <taxon>Schizopora</taxon>
    </lineage>
</organism>
<dbReference type="OrthoDB" id="3354157at2759"/>
<keyword evidence="1" id="KW-0812">Transmembrane</keyword>
<keyword evidence="4" id="KW-1185">Reference proteome</keyword>
<evidence type="ECO:0000313" key="3">
    <source>
        <dbReference type="EMBL" id="KLO20026.1"/>
    </source>
</evidence>
<proteinExistence type="predicted"/>
<feature type="transmembrane region" description="Helical" evidence="1">
    <location>
        <begin position="117"/>
        <end position="138"/>
    </location>
</feature>
<gene>
    <name evidence="3" type="ORF">SCHPADRAFT_25754</name>
</gene>
<sequence length="148" mass="17259">MSHGDVNSCRTISACLHTLPSGMTENTREWSFIAHHSSKNSAGVSYCLTYKLFISELYTVVPLPPGWKYLPTEVFRNLQVQKYSRLAAMVIVFYDGLITMDREVQYVWKKRNSPMKLIYIVIRYWGLFVVVVDTWSKFTRDSNIDHRP</sequence>
<protein>
    <recommendedName>
        <fullName evidence="2">DUF6533 domain-containing protein</fullName>
    </recommendedName>
</protein>
<evidence type="ECO:0000313" key="4">
    <source>
        <dbReference type="Proteomes" id="UP000053477"/>
    </source>
</evidence>
<dbReference type="AlphaFoldDB" id="A0A0H2SSE3"/>
<dbReference type="InterPro" id="IPR045340">
    <property type="entry name" value="DUF6533"/>
</dbReference>
<accession>A0A0H2SSE3</accession>
<name>A0A0H2SSE3_9AGAM</name>
<keyword evidence="1" id="KW-1133">Transmembrane helix</keyword>
<feature type="domain" description="DUF6533" evidence="2">
    <location>
        <begin position="83"/>
        <end position="128"/>
    </location>
</feature>
<reference evidence="3 4" key="1">
    <citation type="submission" date="2015-04" db="EMBL/GenBank/DDBJ databases">
        <title>Complete genome sequence of Schizopora paradoxa KUC8140, a cosmopolitan wood degrader in East Asia.</title>
        <authorList>
            <consortium name="DOE Joint Genome Institute"/>
            <person name="Min B."/>
            <person name="Park H."/>
            <person name="Jang Y."/>
            <person name="Kim J.-J."/>
            <person name="Kim K.H."/>
            <person name="Pangilinan J."/>
            <person name="Lipzen A."/>
            <person name="Riley R."/>
            <person name="Grigoriev I.V."/>
            <person name="Spatafora J.W."/>
            <person name="Choi I.-G."/>
        </authorList>
    </citation>
    <scope>NUCLEOTIDE SEQUENCE [LARGE SCALE GENOMIC DNA]</scope>
    <source>
        <strain evidence="3 4">KUC8140</strain>
    </source>
</reference>